<protein>
    <submittedName>
        <fullName evidence="2">Uncharacterized protein</fullName>
    </submittedName>
</protein>
<sequence length="285" mass="30608">MKPFVTKMGEFLVLMAGGNPVDFKDVICTAANCKQFNHGVIIMAQDKEFHTRNSQITKLLKYVLAVDKDDARRLRVAVKTLHIALVRGEQQARAHHDTVISNIAPKDVATQLSAHIVGSADPETDYHVREIKLGTDVQSNAHTVFYLLHEPPPAKSRKLRKLADVIDTPDSDSQAAQAATGGRPTTLKCEKTSKPTQNATSPPGIVLSPDDAATPGPNAPTNYDPTVDDAPSPPYEATETFDPETSSPYSDVKPGPDALFPHAAARATAAAPKGPRGTKTLYGDT</sequence>
<feature type="compositionally biased region" description="Low complexity" evidence="1">
    <location>
        <begin position="263"/>
        <end position="278"/>
    </location>
</feature>
<evidence type="ECO:0000313" key="2">
    <source>
        <dbReference type="EMBL" id="GAQ84420.1"/>
    </source>
</evidence>
<organism evidence="2 3">
    <name type="scientific">Klebsormidium nitens</name>
    <name type="common">Green alga</name>
    <name type="synonym">Ulothrix nitens</name>
    <dbReference type="NCBI Taxonomy" id="105231"/>
    <lineage>
        <taxon>Eukaryota</taxon>
        <taxon>Viridiplantae</taxon>
        <taxon>Streptophyta</taxon>
        <taxon>Klebsormidiophyceae</taxon>
        <taxon>Klebsormidiales</taxon>
        <taxon>Klebsormidiaceae</taxon>
        <taxon>Klebsormidium</taxon>
    </lineage>
</organism>
<gene>
    <name evidence="2" type="ORF">KFL_001880140</name>
</gene>
<dbReference type="AlphaFoldDB" id="A0A1Y1I0F4"/>
<reference evidence="2 3" key="1">
    <citation type="journal article" date="2014" name="Nat. Commun.">
        <title>Klebsormidium flaccidum genome reveals primary factors for plant terrestrial adaptation.</title>
        <authorList>
            <person name="Hori K."/>
            <person name="Maruyama F."/>
            <person name="Fujisawa T."/>
            <person name="Togashi T."/>
            <person name="Yamamoto N."/>
            <person name="Seo M."/>
            <person name="Sato S."/>
            <person name="Yamada T."/>
            <person name="Mori H."/>
            <person name="Tajima N."/>
            <person name="Moriyama T."/>
            <person name="Ikeuchi M."/>
            <person name="Watanabe M."/>
            <person name="Wada H."/>
            <person name="Kobayashi K."/>
            <person name="Saito M."/>
            <person name="Masuda T."/>
            <person name="Sasaki-Sekimoto Y."/>
            <person name="Mashiguchi K."/>
            <person name="Awai K."/>
            <person name="Shimojima M."/>
            <person name="Masuda S."/>
            <person name="Iwai M."/>
            <person name="Nobusawa T."/>
            <person name="Narise T."/>
            <person name="Kondo S."/>
            <person name="Saito H."/>
            <person name="Sato R."/>
            <person name="Murakawa M."/>
            <person name="Ihara Y."/>
            <person name="Oshima-Yamada Y."/>
            <person name="Ohtaka K."/>
            <person name="Satoh M."/>
            <person name="Sonobe K."/>
            <person name="Ishii M."/>
            <person name="Ohtani R."/>
            <person name="Kanamori-Sato M."/>
            <person name="Honoki R."/>
            <person name="Miyazaki D."/>
            <person name="Mochizuki H."/>
            <person name="Umetsu J."/>
            <person name="Higashi K."/>
            <person name="Shibata D."/>
            <person name="Kamiya Y."/>
            <person name="Sato N."/>
            <person name="Nakamura Y."/>
            <person name="Tabata S."/>
            <person name="Ida S."/>
            <person name="Kurokawa K."/>
            <person name="Ohta H."/>
        </authorList>
    </citation>
    <scope>NUCLEOTIDE SEQUENCE [LARGE SCALE GENOMIC DNA]</scope>
    <source>
        <strain evidence="2 3">NIES-2285</strain>
    </source>
</reference>
<dbReference type="EMBL" id="DF237137">
    <property type="protein sequence ID" value="GAQ84420.1"/>
    <property type="molecule type" value="Genomic_DNA"/>
</dbReference>
<evidence type="ECO:0000313" key="3">
    <source>
        <dbReference type="Proteomes" id="UP000054558"/>
    </source>
</evidence>
<evidence type="ECO:0000256" key="1">
    <source>
        <dbReference type="SAM" id="MobiDB-lite"/>
    </source>
</evidence>
<accession>A0A1Y1I0F4</accession>
<dbReference type="Proteomes" id="UP000054558">
    <property type="component" value="Unassembled WGS sequence"/>
</dbReference>
<keyword evidence="3" id="KW-1185">Reference proteome</keyword>
<feature type="region of interest" description="Disordered" evidence="1">
    <location>
        <begin position="168"/>
        <end position="285"/>
    </location>
</feature>
<name>A0A1Y1I0F4_KLENI</name>
<proteinExistence type="predicted"/>